<reference evidence="3" key="1">
    <citation type="submission" date="2018-11" db="EMBL/GenBank/DDBJ databases">
        <authorList>
            <consortium name="Pathogen Informatics"/>
        </authorList>
    </citation>
    <scope>NUCLEOTIDE SEQUENCE</scope>
</reference>
<organism evidence="3 4">
    <name type="scientific">Protopolystoma xenopodis</name>
    <dbReference type="NCBI Taxonomy" id="117903"/>
    <lineage>
        <taxon>Eukaryota</taxon>
        <taxon>Metazoa</taxon>
        <taxon>Spiralia</taxon>
        <taxon>Lophotrochozoa</taxon>
        <taxon>Platyhelminthes</taxon>
        <taxon>Monogenea</taxon>
        <taxon>Polyopisthocotylea</taxon>
        <taxon>Polystomatidea</taxon>
        <taxon>Polystomatidae</taxon>
        <taxon>Protopolystoma</taxon>
    </lineage>
</organism>
<dbReference type="OrthoDB" id="2121326at2759"/>
<dbReference type="Pfam" id="PF06201">
    <property type="entry name" value="PITH"/>
    <property type="match status" value="1"/>
</dbReference>
<keyword evidence="1" id="KW-1015">Disulfide bond</keyword>
<protein>
    <recommendedName>
        <fullName evidence="2">PITH domain-containing protein</fullName>
    </recommendedName>
</protein>
<name>A0A448WTQ1_9PLAT</name>
<dbReference type="PROSITE" id="PS51532">
    <property type="entry name" value="PITH"/>
    <property type="match status" value="1"/>
</dbReference>
<dbReference type="InterPro" id="IPR010400">
    <property type="entry name" value="PITH_dom"/>
</dbReference>
<dbReference type="Proteomes" id="UP000784294">
    <property type="component" value="Unassembled WGS sequence"/>
</dbReference>
<dbReference type="SUPFAM" id="SSF49785">
    <property type="entry name" value="Galactose-binding domain-like"/>
    <property type="match status" value="1"/>
</dbReference>
<dbReference type="InterPro" id="IPR008979">
    <property type="entry name" value="Galactose-bd-like_sf"/>
</dbReference>
<evidence type="ECO:0000313" key="4">
    <source>
        <dbReference type="Proteomes" id="UP000784294"/>
    </source>
</evidence>
<dbReference type="GO" id="GO:0005737">
    <property type="term" value="C:cytoplasm"/>
    <property type="evidence" value="ECO:0007669"/>
    <property type="project" value="UniProtKB-ARBA"/>
</dbReference>
<dbReference type="EMBL" id="CAAALY010044235">
    <property type="protein sequence ID" value="VEL19992.1"/>
    <property type="molecule type" value="Genomic_DNA"/>
</dbReference>
<comment type="caution">
    <text evidence="3">The sequence shown here is derived from an EMBL/GenBank/DDBJ whole genome shotgun (WGS) entry which is preliminary data.</text>
</comment>
<evidence type="ECO:0000256" key="1">
    <source>
        <dbReference type="ARBA" id="ARBA00023157"/>
    </source>
</evidence>
<dbReference type="Gene3D" id="2.60.120.470">
    <property type="entry name" value="PITH domain"/>
    <property type="match status" value="1"/>
</dbReference>
<gene>
    <name evidence="3" type="ORF">PXEA_LOCUS13432</name>
</gene>
<feature type="domain" description="PITH" evidence="2">
    <location>
        <begin position="38"/>
        <end position="111"/>
    </location>
</feature>
<dbReference type="PANTHER" id="PTHR46115">
    <property type="entry name" value="THIOREDOXIN-LIKE PROTEIN 1"/>
    <property type="match status" value="1"/>
</dbReference>
<dbReference type="AlphaFoldDB" id="A0A448WTQ1"/>
<dbReference type="InterPro" id="IPR037047">
    <property type="entry name" value="PITH_dom_sf"/>
</dbReference>
<sequence length="111" mass="12296">MPTFIFLRGNTRVSQLLGANTDALANKVKELAGEAESKSDLVVKGQLDILHFLNKPNCECLNCCDDHPLDHAFDSSGGYLLSDTDEQLIIYLSFHQLVKLHSLIINAPQRS</sequence>
<evidence type="ECO:0000313" key="3">
    <source>
        <dbReference type="EMBL" id="VEL19992.1"/>
    </source>
</evidence>
<accession>A0A448WTQ1</accession>
<keyword evidence="4" id="KW-1185">Reference proteome</keyword>
<evidence type="ECO:0000259" key="2">
    <source>
        <dbReference type="PROSITE" id="PS51532"/>
    </source>
</evidence>
<proteinExistence type="predicted"/>